<dbReference type="EMBL" id="BAOS01000007">
    <property type="protein sequence ID" value="GAX60225.1"/>
    <property type="molecule type" value="Genomic_DNA"/>
</dbReference>
<name>A0A286TWI4_9BACT</name>
<reference evidence="3" key="1">
    <citation type="journal article" date="2017" name="Environ. Microbiol. Rep.">
        <title>Genetic Diversity of Marine Anaerobic Ammonium-Oxidizing Bacteria as Revealed by Genomic and Proteomic Analyses of 'Candidatus Scalindua japonica'.</title>
        <authorList>
            <person name="Oshiki M."/>
            <person name="Mizuto K."/>
            <person name="Kimura Z."/>
            <person name="Kindaichi T."/>
            <person name="Satoh H."/>
            <person name="Okabe S."/>
        </authorList>
    </citation>
    <scope>NUCLEOTIDE SEQUENCE [LARGE SCALE GENOMIC DNA]</scope>
    <source>
        <strain evidence="3">husup-a2</strain>
    </source>
</reference>
<proteinExistence type="predicted"/>
<dbReference type="Proteomes" id="UP000218542">
    <property type="component" value="Unassembled WGS sequence"/>
</dbReference>
<keyword evidence="2" id="KW-0808">Transferase</keyword>
<organism evidence="2 3">
    <name type="scientific">Candidatus Scalindua japonica</name>
    <dbReference type="NCBI Taxonomy" id="1284222"/>
    <lineage>
        <taxon>Bacteria</taxon>
        <taxon>Pseudomonadati</taxon>
        <taxon>Planctomycetota</taxon>
        <taxon>Candidatus Brocadiia</taxon>
        <taxon>Candidatus Brocadiales</taxon>
        <taxon>Candidatus Scalinduaceae</taxon>
        <taxon>Candidatus Scalindua</taxon>
    </lineage>
</organism>
<dbReference type="GO" id="GO:0016740">
    <property type="term" value="F:transferase activity"/>
    <property type="evidence" value="ECO:0007669"/>
    <property type="project" value="UniProtKB-KW"/>
</dbReference>
<evidence type="ECO:0000313" key="2">
    <source>
        <dbReference type="EMBL" id="GAX60225.1"/>
    </source>
</evidence>
<dbReference type="RefSeq" id="WP_096893516.1">
    <property type="nucleotide sequence ID" value="NZ_BAOS01000007.1"/>
</dbReference>
<gene>
    <name evidence="2" type="ORF">SCALIN_C07_0036</name>
</gene>
<dbReference type="AlphaFoldDB" id="A0A286TWI4"/>
<accession>A0A286TWI4</accession>
<evidence type="ECO:0000313" key="3">
    <source>
        <dbReference type="Proteomes" id="UP000218542"/>
    </source>
</evidence>
<sequence length="197" mass="21655">MNKLKVLFLALILSTCFTISGFADEVTSLIKEALKQYKNGDYVESTNNLEYASQLIRQKKQDKLLFSLPQPLDGWRSEDEANQADGTAMLIGGTTVQRSYYKGSSVITIGIIADSPFLQSIMSLFNIPLIATASGGKLEIIKGQKAIVTYKPKDKQGEIKIIVAGRILITLNGTNVSKGDIIAYANTVDYKKIATYY</sequence>
<evidence type="ECO:0000256" key="1">
    <source>
        <dbReference type="SAM" id="SignalP"/>
    </source>
</evidence>
<keyword evidence="1" id="KW-0732">Signal</keyword>
<comment type="caution">
    <text evidence="2">The sequence shown here is derived from an EMBL/GenBank/DDBJ whole genome shotgun (WGS) entry which is preliminary data.</text>
</comment>
<dbReference type="OrthoDB" id="5420556at2"/>
<feature type="signal peptide" evidence="1">
    <location>
        <begin position="1"/>
        <end position="23"/>
    </location>
</feature>
<keyword evidence="3" id="KW-1185">Reference proteome</keyword>
<feature type="chain" id="PRO_5013080884" evidence="1">
    <location>
        <begin position="24"/>
        <end position="197"/>
    </location>
</feature>
<protein>
    <submittedName>
        <fullName evidence="2">Glycosyltransferase</fullName>
    </submittedName>
</protein>